<dbReference type="GO" id="GO:0016853">
    <property type="term" value="F:isomerase activity"/>
    <property type="evidence" value="ECO:0007669"/>
    <property type="project" value="UniProtKB-KW"/>
</dbReference>
<evidence type="ECO:0000259" key="1">
    <source>
        <dbReference type="Pfam" id="PF11716"/>
    </source>
</evidence>
<gene>
    <name evidence="2" type="ORF">FB559_8565</name>
</gene>
<accession>A0A543BSY5</accession>
<feature type="domain" description="Mycothiol-dependent maleylpyruvate isomerase metal-binding" evidence="1">
    <location>
        <begin position="27"/>
        <end position="157"/>
    </location>
</feature>
<organism evidence="2 3">
    <name type="scientific">Actinoallomurus bryophytorum</name>
    <dbReference type="NCBI Taxonomy" id="1490222"/>
    <lineage>
        <taxon>Bacteria</taxon>
        <taxon>Bacillati</taxon>
        <taxon>Actinomycetota</taxon>
        <taxon>Actinomycetes</taxon>
        <taxon>Streptosporangiales</taxon>
        <taxon>Thermomonosporaceae</taxon>
        <taxon>Actinoallomurus</taxon>
    </lineage>
</organism>
<evidence type="ECO:0000313" key="3">
    <source>
        <dbReference type="Proteomes" id="UP000316096"/>
    </source>
</evidence>
<dbReference type="Proteomes" id="UP000316096">
    <property type="component" value="Unassembled WGS sequence"/>
</dbReference>
<dbReference type="Pfam" id="PF11716">
    <property type="entry name" value="MDMPI_N"/>
    <property type="match status" value="1"/>
</dbReference>
<sequence length="208" mass="23214">MERTPPDRRDLLHACREGVVAICELAAHFSDWSIPTPCREWEALDLAGHLRCVAENFHEYLNDAPDSRLSRLFAQDAPAALLVRQLSRQNAAELAVLPAATGREHIVAFAVSAEAYADRLPDVWDEPYLSYRGTKLTTGDYAGAVCVEWHLHAWDLARALDKDHRPSRPDVVEAAWRTGVPHLPAPNGGDRWEAVLRASGRVPDWQPT</sequence>
<keyword evidence="2" id="KW-0413">Isomerase</keyword>
<keyword evidence="2" id="KW-0670">Pyruvate</keyword>
<comment type="caution">
    <text evidence="2">The sequence shown here is derived from an EMBL/GenBank/DDBJ whole genome shotgun (WGS) entry which is preliminary data.</text>
</comment>
<dbReference type="AlphaFoldDB" id="A0A543BSY5"/>
<dbReference type="Gene3D" id="1.20.120.450">
    <property type="entry name" value="dinb family like domain"/>
    <property type="match status" value="1"/>
</dbReference>
<dbReference type="InterPro" id="IPR034660">
    <property type="entry name" value="DinB/YfiT-like"/>
</dbReference>
<dbReference type="InterPro" id="IPR024344">
    <property type="entry name" value="MDMPI_metal-binding"/>
</dbReference>
<dbReference type="GO" id="GO:0046872">
    <property type="term" value="F:metal ion binding"/>
    <property type="evidence" value="ECO:0007669"/>
    <property type="project" value="InterPro"/>
</dbReference>
<name>A0A543BSY5_9ACTN</name>
<dbReference type="EMBL" id="VFOZ01000003">
    <property type="protein sequence ID" value="TQL87953.1"/>
    <property type="molecule type" value="Genomic_DNA"/>
</dbReference>
<reference evidence="2 3" key="1">
    <citation type="submission" date="2019-06" db="EMBL/GenBank/DDBJ databases">
        <title>Sequencing the genomes of 1000 actinobacteria strains.</title>
        <authorList>
            <person name="Klenk H.-P."/>
        </authorList>
    </citation>
    <scope>NUCLEOTIDE SEQUENCE [LARGE SCALE GENOMIC DNA]</scope>
    <source>
        <strain evidence="2 3">DSM 102200</strain>
    </source>
</reference>
<protein>
    <submittedName>
        <fullName evidence="2">Mycothiol maleylpyruvate isomerase-like protein</fullName>
    </submittedName>
</protein>
<proteinExistence type="predicted"/>
<evidence type="ECO:0000313" key="2">
    <source>
        <dbReference type="EMBL" id="TQL87953.1"/>
    </source>
</evidence>
<keyword evidence="3" id="KW-1185">Reference proteome</keyword>
<dbReference type="SUPFAM" id="SSF109854">
    <property type="entry name" value="DinB/YfiT-like putative metalloenzymes"/>
    <property type="match status" value="1"/>
</dbReference>
<dbReference type="OrthoDB" id="5185819at2"/>
<dbReference type="RefSeq" id="WP_141963619.1">
    <property type="nucleotide sequence ID" value="NZ_VFOZ01000003.1"/>
</dbReference>